<dbReference type="Pfam" id="PF03358">
    <property type="entry name" value="FMN_red"/>
    <property type="match status" value="1"/>
</dbReference>
<keyword evidence="1" id="KW-0285">Flavoprotein</keyword>
<dbReference type="Gene3D" id="3.40.50.360">
    <property type="match status" value="1"/>
</dbReference>
<evidence type="ECO:0000256" key="2">
    <source>
        <dbReference type="ARBA" id="ARBA00022643"/>
    </source>
</evidence>
<proteinExistence type="predicted"/>
<dbReference type="AlphaFoldDB" id="A0A921E9F2"/>
<dbReference type="InterPro" id="IPR029039">
    <property type="entry name" value="Flavoprotein-like_sf"/>
</dbReference>
<gene>
    <name evidence="4" type="ORF">K8V47_08055</name>
</gene>
<evidence type="ECO:0000313" key="5">
    <source>
        <dbReference type="Proteomes" id="UP000711407"/>
    </source>
</evidence>
<dbReference type="PANTHER" id="PTHR43278">
    <property type="entry name" value="NAD(P)H-DEPENDENT FMN-CONTAINING OXIDOREDUCTASE YWQN-RELATED"/>
    <property type="match status" value="1"/>
</dbReference>
<dbReference type="InterPro" id="IPR051796">
    <property type="entry name" value="ISF_SsuE-like"/>
</dbReference>
<dbReference type="EMBL" id="DYXT01000040">
    <property type="protein sequence ID" value="HJE39690.1"/>
    <property type="molecule type" value="Genomic_DNA"/>
</dbReference>
<feature type="domain" description="NADPH-dependent FMN reductase-like" evidence="3">
    <location>
        <begin position="5"/>
        <end position="133"/>
    </location>
</feature>
<reference evidence="4" key="1">
    <citation type="journal article" date="2021" name="PeerJ">
        <title>Extensive microbial diversity within the chicken gut microbiome revealed by metagenomics and culture.</title>
        <authorList>
            <person name="Gilroy R."/>
            <person name="Ravi A."/>
            <person name="Getino M."/>
            <person name="Pursley I."/>
            <person name="Horton D.L."/>
            <person name="Alikhan N.F."/>
            <person name="Baker D."/>
            <person name="Gharbi K."/>
            <person name="Hall N."/>
            <person name="Watson M."/>
            <person name="Adriaenssens E.M."/>
            <person name="Foster-Nyarko E."/>
            <person name="Jarju S."/>
            <person name="Secka A."/>
            <person name="Antonio M."/>
            <person name="Oren A."/>
            <person name="Chaudhuri R.R."/>
            <person name="La Ragione R."/>
            <person name="Hildebrand F."/>
            <person name="Pallen M.J."/>
        </authorList>
    </citation>
    <scope>NUCLEOTIDE SEQUENCE</scope>
    <source>
        <strain evidence="4">4100</strain>
    </source>
</reference>
<evidence type="ECO:0000256" key="1">
    <source>
        <dbReference type="ARBA" id="ARBA00022630"/>
    </source>
</evidence>
<dbReference type="InterPro" id="IPR005025">
    <property type="entry name" value="FMN_Rdtase-like_dom"/>
</dbReference>
<evidence type="ECO:0000259" key="3">
    <source>
        <dbReference type="Pfam" id="PF03358"/>
    </source>
</evidence>
<name>A0A921E9F2_9BACT</name>
<dbReference type="SUPFAM" id="SSF52218">
    <property type="entry name" value="Flavoproteins"/>
    <property type="match status" value="1"/>
</dbReference>
<evidence type="ECO:0000313" key="4">
    <source>
        <dbReference type="EMBL" id="HJE39690.1"/>
    </source>
</evidence>
<dbReference type="Proteomes" id="UP000711407">
    <property type="component" value="Unassembled WGS sequence"/>
</dbReference>
<keyword evidence="2" id="KW-0288">FMN</keyword>
<comment type="caution">
    <text evidence="4">The sequence shown here is derived from an EMBL/GenBank/DDBJ whole genome shotgun (WGS) entry which is preliminary data.</text>
</comment>
<protein>
    <submittedName>
        <fullName evidence="4">Flavodoxin family protein</fullName>
    </submittedName>
</protein>
<sequence>MSKSVLIINASPRANGHISQLLAMAREALVAEGCKVTVFAVAGAGYRHCTGCMVCRSKGDCVLPADDGQRLAALLREHDRIIVGTPCYWGNIPGLLKGLFDRVVYAMMDDNRSAWPQPLMRGKKAAVIATSTTPWPWNRLFRQTSGAVGAVKEIFRYSGIRIVGSLQKGNTHRHPGLNSHDIRTLRKLVKRLLR</sequence>
<dbReference type="GO" id="GO:0016491">
    <property type="term" value="F:oxidoreductase activity"/>
    <property type="evidence" value="ECO:0007669"/>
    <property type="project" value="InterPro"/>
</dbReference>
<accession>A0A921E9F2</accession>
<reference evidence="4" key="2">
    <citation type="submission" date="2021-09" db="EMBL/GenBank/DDBJ databases">
        <authorList>
            <person name="Gilroy R."/>
        </authorList>
    </citation>
    <scope>NUCLEOTIDE SEQUENCE</scope>
    <source>
        <strain evidence="4">4100</strain>
    </source>
</reference>
<dbReference type="PANTHER" id="PTHR43278:SF2">
    <property type="entry name" value="IRON-SULFUR FLAVOPROTEIN"/>
    <property type="match status" value="1"/>
</dbReference>
<organism evidence="4 5">
    <name type="scientific">Candidatus Amulumruptor caecigallinarius</name>
    <dbReference type="NCBI Taxonomy" id="2109911"/>
    <lineage>
        <taxon>Bacteria</taxon>
        <taxon>Pseudomonadati</taxon>
        <taxon>Bacteroidota</taxon>
        <taxon>Bacteroidia</taxon>
        <taxon>Bacteroidales</taxon>
        <taxon>Muribaculaceae</taxon>
        <taxon>Candidatus Amulumruptor</taxon>
    </lineage>
</organism>